<evidence type="ECO:0000256" key="2">
    <source>
        <dbReference type="ARBA" id="ARBA00022490"/>
    </source>
</evidence>
<dbReference type="GO" id="GO:0051959">
    <property type="term" value="F:dynein light intermediate chain binding"/>
    <property type="evidence" value="ECO:0007669"/>
    <property type="project" value="TreeGrafter"/>
</dbReference>
<accession>A0AAD5TUI4</accession>
<dbReference type="Proteomes" id="UP001212152">
    <property type="component" value="Unassembled WGS sequence"/>
</dbReference>
<keyword evidence="3 4" id="KW-0175">Coiled coil</keyword>
<proteinExistence type="predicted"/>
<evidence type="ECO:0000256" key="5">
    <source>
        <dbReference type="SAM" id="MobiDB-lite"/>
    </source>
</evidence>
<sequence>MATTTMVDTDALGSAVVHWVNTFDCISRPCRGLDDLDGPAIFHDILTEIDPQWFKPTNGPPSTNWVMNFNGLKKLHKLILGYYQEVLGFSTSNLEVPNLTLLARDADPVETLKLAQLVVALAVQCEGNQRHVAIIQTMDAASQHALMLAIETVMSRLETADDNARPFQSTEDGDVDGAVTAALLDEKAELERSNRELASSLDALRLDYEKVTESKDGLEKRLKDMEGTLSHLSEAGQVDFLLRTEIDNLKASLLKSETRRTELEVLAENSTGMISDMKRKLEAASEKAEQVTRLQDSLDEFRHTADKLQKSEALLEKYKKRFEDAADLRRQLRAAEDLNAQHALRNANLEEEFRKVAGARPLVETLREQLAQLETRNGALQVENSTLEFQLTEARTRIERSELEKRSDGELIQSLEDQLKDLEYQIAERGGVSGGRDRAEGEDGDVDGASGAGETLFSLKVTQLEREVERLRGAAAASQTLTDKVMHLQGLLEDAERLTAKYEHDYKAATERNVALENEISQLQAIRENGGAQRSPTSASASVTLDATLSQLEAQQKQIVKLTEDLRQSMGRYNKISHERERLQMELADAQTAVNQHDRVIAELRGDLAAMESVAQSSDEGVQKLANITKQAVDAQSQNDYLHTALKAAKEHIRRQENALKDLAAAGAPKDDDHYREAVASLEAQIQERDAALQRVQDELMDTRAAARREQRLMASAWYATVTEQQIKASARLKVVAPAADGSPQKSWLQRERARLDQFSMGRR</sequence>
<dbReference type="Pfam" id="PF19047">
    <property type="entry name" value="HOOK_N"/>
    <property type="match status" value="1"/>
</dbReference>
<name>A0AAD5TUI4_9FUNG</name>
<protein>
    <submittedName>
        <fullName evidence="8">Uncharacterized protein</fullName>
    </submittedName>
</protein>
<feature type="region of interest" description="Disordered" evidence="5">
    <location>
        <begin position="430"/>
        <end position="451"/>
    </location>
</feature>
<feature type="domain" description="HOOK N-terminal" evidence="7">
    <location>
        <begin position="15"/>
        <end position="150"/>
    </location>
</feature>
<dbReference type="InterPro" id="IPR043936">
    <property type="entry name" value="HOOK_N"/>
</dbReference>
<dbReference type="Pfam" id="PF05622">
    <property type="entry name" value="HOOK"/>
    <property type="match status" value="1"/>
</dbReference>
<evidence type="ECO:0000256" key="1">
    <source>
        <dbReference type="ARBA" id="ARBA00004496"/>
    </source>
</evidence>
<dbReference type="SUPFAM" id="SSF116907">
    <property type="entry name" value="Hook domain"/>
    <property type="match status" value="1"/>
</dbReference>
<dbReference type="PANTHER" id="PTHR18947:SF28">
    <property type="entry name" value="GIRDIN, ISOFORM A"/>
    <property type="match status" value="1"/>
</dbReference>
<evidence type="ECO:0000256" key="3">
    <source>
        <dbReference type="ARBA" id="ARBA00023054"/>
    </source>
</evidence>
<reference evidence="8" key="1">
    <citation type="submission" date="2020-05" db="EMBL/GenBank/DDBJ databases">
        <title>Phylogenomic resolution of chytrid fungi.</title>
        <authorList>
            <person name="Stajich J.E."/>
            <person name="Amses K."/>
            <person name="Simmons R."/>
            <person name="Seto K."/>
            <person name="Myers J."/>
            <person name="Bonds A."/>
            <person name="Quandt C.A."/>
            <person name="Barry K."/>
            <person name="Liu P."/>
            <person name="Grigoriev I."/>
            <person name="Longcore J.E."/>
            <person name="James T.Y."/>
        </authorList>
    </citation>
    <scope>NUCLEOTIDE SEQUENCE</scope>
    <source>
        <strain evidence="8">JEL0379</strain>
    </source>
</reference>
<dbReference type="GO" id="GO:0005737">
    <property type="term" value="C:cytoplasm"/>
    <property type="evidence" value="ECO:0007669"/>
    <property type="project" value="UniProtKB-SubCell"/>
</dbReference>
<dbReference type="EMBL" id="JADGJQ010000006">
    <property type="protein sequence ID" value="KAJ3183360.1"/>
    <property type="molecule type" value="Genomic_DNA"/>
</dbReference>
<dbReference type="AlphaFoldDB" id="A0AAD5TUI4"/>
<feature type="coiled-coil region" evidence="4">
    <location>
        <begin position="274"/>
        <end position="404"/>
    </location>
</feature>
<feature type="coiled-coil region" evidence="4">
    <location>
        <begin position="187"/>
        <end position="235"/>
    </location>
</feature>
<dbReference type="Gene3D" id="1.10.418.10">
    <property type="entry name" value="Calponin-like domain"/>
    <property type="match status" value="1"/>
</dbReference>
<comment type="subcellular location">
    <subcellularLocation>
        <location evidence="1">Cytoplasm</location>
    </subcellularLocation>
</comment>
<evidence type="ECO:0000259" key="6">
    <source>
        <dbReference type="Pfam" id="PF05622"/>
    </source>
</evidence>
<feature type="domain" description="Hook C-terminal" evidence="6">
    <location>
        <begin position="204"/>
        <end position="651"/>
    </location>
</feature>
<evidence type="ECO:0000256" key="4">
    <source>
        <dbReference type="SAM" id="Coils"/>
    </source>
</evidence>
<feature type="coiled-coil region" evidence="4">
    <location>
        <begin position="461"/>
        <end position="600"/>
    </location>
</feature>
<dbReference type="InterPro" id="IPR008636">
    <property type="entry name" value="Hook_C"/>
</dbReference>
<dbReference type="GO" id="GO:0031122">
    <property type="term" value="P:cytoplasmic microtubule organization"/>
    <property type="evidence" value="ECO:0007669"/>
    <property type="project" value="InterPro"/>
</dbReference>
<dbReference type="CDD" id="cd22211">
    <property type="entry name" value="HkD_SF"/>
    <property type="match status" value="1"/>
</dbReference>
<gene>
    <name evidence="8" type="ORF">HDU87_006679</name>
</gene>
<dbReference type="GO" id="GO:0030705">
    <property type="term" value="P:cytoskeleton-dependent intracellular transport"/>
    <property type="evidence" value="ECO:0007669"/>
    <property type="project" value="InterPro"/>
</dbReference>
<comment type="caution">
    <text evidence="8">The sequence shown here is derived from an EMBL/GenBank/DDBJ whole genome shotgun (WGS) entry which is preliminary data.</text>
</comment>
<keyword evidence="2" id="KW-0963">Cytoplasm</keyword>
<dbReference type="Gene3D" id="1.10.287.1490">
    <property type="match status" value="1"/>
</dbReference>
<dbReference type="GO" id="GO:0008017">
    <property type="term" value="F:microtubule binding"/>
    <property type="evidence" value="ECO:0007669"/>
    <property type="project" value="InterPro"/>
</dbReference>
<feature type="coiled-coil region" evidence="4">
    <location>
        <begin position="646"/>
        <end position="713"/>
    </location>
</feature>
<organism evidence="8 9">
    <name type="scientific">Geranomyces variabilis</name>
    <dbReference type="NCBI Taxonomy" id="109894"/>
    <lineage>
        <taxon>Eukaryota</taxon>
        <taxon>Fungi</taxon>
        <taxon>Fungi incertae sedis</taxon>
        <taxon>Chytridiomycota</taxon>
        <taxon>Chytridiomycota incertae sedis</taxon>
        <taxon>Chytridiomycetes</taxon>
        <taxon>Spizellomycetales</taxon>
        <taxon>Powellomycetaceae</taxon>
        <taxon>Geranomyces</taxon>
    </lineage>
</organism>
<dbReference type="GO" id="GO:0005815">
    <property type="term" value="C:microtubule organizing center"/>
    <property type="evidence" value="ECO:0007669"/>
    <property type="project" value="TreeGrafter"/>
</dbReference>
<dbReference type="InterPro" id="IPR036872">
    <property type="entry name" value="CH_dom_sf"/>
</dbReference>
<dbReference type="PANTHER" id="PTHR18947">
    <property type="entry name" value="HOOK PROTEINS"/>
    <property type="match status" value="1"/>
</dbReference>
<evidence type="ECO:0000259" key="7">
    <source>
        <dbReference type="Pfam" id="PF19047"/>
    </source>
</evidence>
<evidence type="ECO:0000313" key="8">
    <source>
        <dbReference type="EMBL" id="KAJ3183360.1"/>
    </source>
</evidence>
<keyword evidence="9" id="KW-1185">Reference proteome</keyword>
<evidence type="ECO:0000313" key="9">
    <source>
        <dbReference type="Proteomes" id="UP001212152"/>
    </source>
</evidence>